<organism evidence="3 4">
    <name type="scientific">Meloidogyne graminicola</name>
    <dbReference type="NCBI Taxonomy" id="189291"/>
    <lineage>
        <taxon>Eukaryota</taxon>
        <taxon>Metazoa</taxon>
        <taxon>Ecdysozoa</taxon>
        <taxon>Nematoda</taxon>
        <taxon>Chromadorea</taxon>
        <taxon>Rhabditida</taxon>
        <taxon>Tylenchina</taxon>
        <taxon>Tylenchomorpha</taxon>
        <taxon>Tylenchoidea</taxon>
        <taxon>Meloidogynidae</taxon>
        <taxon>Meloidogyninae</taxon>
        <taxon>Meloidogyne</taxon>
    </lineage>
</organism>
<evidence type="ECO:0000259" key="2">
    <source>
        <dbReference type="PROSITE" id="PS50137"/>
    </source>
</evidence>
<dbReference type="CDD" id="cd00048">
    <property type="entry name" value="DSRM_SF"/>
    <property type="match status" value="1"/>
</dbReference>
<dbReference type="OrthoDB" id="5895669at2759"/>
<accession>A0A8S9ZQU7</accession>
<dbReference type="PANTHER" id="PTHR10910">
    <property type="entry name" value="EUKARYOTE SPECIFIC DSRNA BINDING PROTEIN"/>
    <property type="match status" value="1"/>
</dbReference>
<evidence type="ECO:0000313" key="4">
    <source>
        <dbReference type="Proteomes" id="UP000605970"/>
    </source>
</evidence>
<dbReference type="AlphaFoldDB" id="A0A8S9ZQU7"/>
<proteinExistence type="predicted"/>
<dbReference type="GO" id="GO:0005730">
    <property type="term" value="C:nucleolus"/>
    <property type="evidence" value="ECO:0007669"/>
    <property type="project" value="TreeGrafter"/>
</dbReference>
<evidence type="ECO:0000313" key="3">
    <source>
        <dbReference type="EMBL" id="KAF7635538.1"/>
    </source>
</evidence>
<gene>
    <name evidence="3" type="ORF">Mgra_00005080</name>
</gene>
<keyword evidence="4" id="KW-1185">Reference proteome</keyword>
<feature type="domain" description="DRBM" evidence="2">
    <location>
        <begin position="221"/>
        <end position="307"/>
    </location>
</feature>
<sequence>MSTSHESETSSDNQTTTYEYYKRLVDELNMSGAFYRQNDICQVAKDYINSTQKNPISLLNTYCSSSGETAFKFYEYELAGRPDKNKFIFVSELDGQAIFGFPSQSKKEAKRSCALCILEKLFLEQRLNCLSSNGRKLKTPVRHLPPKEEDLGKLGPEFYQNRSDPQLSSFAEDVDFDGPTTPKLLKIEKELQPNQFLLTAYPDEDLHPHTHFLLATHGNKNATTLLTEICAKYRLGELTYHETSEMGEAFGPGTRFTIEVKISPYQVPGVPSEVLGGPLHQAQGVPGKNKKLAKTSASRALLDALVRKGVIQVDEQSFMEFKTFLRKAILGEVVSPQIVQEDSMNHENINDPENVK</sequence>
<dbReference type="PANTHER" id="PTHR10910:SF62">
    <property type="entry name" value="AT07585P-RELATED"/>
    <property type="match status" value="1"/>
</dbReference>
<dbReference type="PROSITE" id="PS50137">
    <property type="entry name" value="DS_RBD"/>
    <property type="match status" value="2"/>
</dbReference>
<dbReference type="GO" id="GO:0006382">
    <property type="term" value="P:adenosine to inosine editing"/>
    <property type="evidence" value="ECO:0007669"/>
    <property type="project" value="TreeGrafter"/>
</dbReference>
<dbReference type="GO" id="GO:0003726">
    <property type="term" value="F:double-stranded RNA adenosine deaminase activity"/>
    <property type="evidence" value="ECO:0007669"/>
    <property type="project" value="TreeGrafter"/>
</dbReference>
<dbReference type="InterPro" id="IPR014720">
    <property type="entry name" value="dsRBD_dom"/>
</dbReference>
<dbReference type="EMBL" id="JABEBT010000041">
    <property type="protein sequence ID" value="KAF7635538.1"/>
    <property type="molecule type" value="Genomic_DNA"/>
</dbReference>
<reference evidence="3" key="1">
    <citation type="journal article" date="2020" name="Ecol. Evol.">
        <title>Genome structure and content of the rice root-knot nematode (Meloidogyne graminicola).</title>
        <authorList>
            <person name="Phan N.T."/>
            <person name="Danchin E.G.J."/>
            <person name="Klopp C."/>
            <person name="Perfus-Barbeoch L."/>
            <person name="Kozlowski D.K."/>
            <person name="Koutsovoulos G.D."/>
            <person name="Lopez-Roques C."/>
            <person name="Bouchez O."/>
            <person name="Zahm M."/>
            <person name="Besnard G."/>
            <person name="Bellafiore S."/>
        </authorList>
    </citation>
    <scope>NUCLEOTIDE SEQUENCE</scope>
    <source>
        <strain evidence="3">VN-18</strain>
    </source>
</reference>
<dbReference type="Gene3D" id="3.30.160.20">
    <property type="match status" value="2"/>
</dbReference>
<name>A0A8S9ZQU7_9BILA</name>
<feature type="domain" description="DRBM" evidence="2">
    <location>
        <begin position="54"/>
        <end position="123"/>
    </location>
</feature>
<dbReference type="Proteomes" id="UP000605970">
    <property type="component" value="Unassembled WGS sequence"/>
</dbReference>
<keyword evidence="1" id="KW-0694">RNA-binding</keyword>
<dbReference type="SMART" id="SM00358">
    <property type="entry name" value="DSRM"/>
    <property type="match status" value="2"/>
</dbReference>
<dbReference type="Pfam" id="PF00035">
    <property type="entry name" value="dsrm"/>
    <property type="match status" value="1"/>
</dbReference>
<protein>
    <recommendedName>
        <fullName evidence="2">DRBM domain-containing protein</fullName>
    </recommendedName>
</protein>
<dbReference type="GO" id="GO:0005737">
    <property type="term" value="C:cytoplasm"/>
    <property type="evidence" value="ECO:0007669"/>
    <property type="project" value="TreeGrafter"/>
</dbReference>
<dbReference type="GO" id="GO:0006396">
    <property type="term" value="P:RNA processing"/>
    <property type="evidence" value="ECO:0007669"/>
    <property type="project" value="TreeGrafter"/>
</dbReference>
<evidence type="ECO:0000256" key="1">
    <source>
        <dbReference type="PROSITE-ProRule" id="PRU00266"/>
    </source>
</evidence>
<dbReference type="GO" id="GO:0008251">
    <property type="term" value="F:tRNA-specific adenosine deaminase activity"/>
    <property type="evidence" value="ECO:0007669"/>
    <property type="project" value="TreeGrafter"/>
</dbReference>
<comment type="caution">
    <text evidence="3">The sequence shown here is derived from an EMBL/GenBank/DDBJ whole genome shotgun (WGS) entry which is preliminary data.</text>
</comment>
<dbReference type="GO" id="GO:0003725">
    <property type="term" value="F:double-stranded RNA binding"/>
    <property type="evidence" value="ECO:0007669"/>
    <property type="project" value="TreeGrafter"/>
</dbReference>
<dbReference type="SUPFAM" id="SSF54768">
    <property type="entry name" value="dsRNA-binding domain-like"/>
    <property type="match status" value="2"/>
</dbReference>